<keyword evidence="5" id="KW-1185">Reference proteome</keyword>
<evidence type="ECO:0000256" key="2">
    <source>
        <dbReference type="SAM" id="MobiDB-lite"/>
    </source>
</evidence>
<dbReference type="EMBL" id="JAHBCI010000003">
    <property type="protein sequence ID" value="KAG9503558.1"/>
    <property type="molecule type" value="Genomic_DNA"/>
</dbReference>
<keyword evidence="1" id="KW-0863">Zinc-finger</keyword>
<evidence type="ECO:0000256" key="1">
    <source>
        <dbReference type="PROSITE-ProRule" id="PRU00042"/>
    </source>
</evidence>
<keyword evidence="1" id="KW-0479">Metal-binding</keyword>
<feature type="compositionally biased region" description="Basic and acidic residues" evidence="2">
    <location>
        <begin position="1"/>
        <end position="10"/>
    </location>
</feature>
<evidence type="ECO:0000313" key="5">
    <source>
        <dbReference type="Proteomes" id="UP000827133"/>
    </source>
</evidence>
<dbReference type="KEGG" id="fmu:J7337_003509"/>
<feature type="compositionally biased region" description="Low complexity" evidence="2">
    <location>
        <begin position="238"/>
        <end position="269"/>
    </location>
</feature>
<dbReference type="GO" id="GO:0008270">
    <property type="term" value="F:zinc ion binding"/>
    <property type="evidence" value="ECO:0007669"/>
    <property type="project" value="UniProtKB-KW"/>
</dbReference>
<evidence type="ECO:0000313" key="4">
    <source>
        <dbReference type="EMBL" id="KAG9503558.1"/>
    </source>
</evidence>
<protein>
    <recommendedName>
        <fullName evidence="3">C2H2-type domain-containing protein</fullName>
    </recommendedName>
</protein>
<comment type="caution">
    <text evidence="4">The sequence shown here is derived from an EMBL/GenBank/DDBJ whole genome shotgun (WGS) entry which is preliminary data.</text>
</comment>
<dbReference type="InterPro" id="IPR013087">
    <property type="entry name" value="Znf_C2H2_type"/>
</dbReference>
<feature type="compositionally biased region" description="Polar residues" evidence="2">
    <location>
        <begin position="11"/>
        <end position="27"/>
    </location>
</feature>
<sequence length="574" mass="64853">MRTHCSREDMASQQEPCQKHSQPTPICNSDPGDWTSLQLGAEMELAQDGEMHWHGGSQLPIQTHENLSGDLLPVLDGGSGFCFDRTPFVDPTFGCLDLPIDNFEVDDMCTSNLRSLSHQQMQNHNHVFPSHGLGQNFSNSWLTDRELCPMDASADIPAIPMNINSTLPRRRSRYELRNPQNGGRGIQIPVYDANEQVSDPLQRWRNSPPGTESASWSAIYDALQENTSSHSIQAPLTRVPSSSPSVSSWQSQSSGSIVSSTQSSRSFQNRNRRRVAKRRSNVAGANKKPRIFHCTFCCDSFVKKHDWTRHEKTLHLDCDQWICAPFGGAVVSSATGRSTCAYCNILDPTEHHLNSHNHVACHNGQQPHIFRRKDNLIQHLRGFHQLETLPILDDWRTPPPPISSRCGFCDLRLQSWQDRADHLAQHFRQGKTMAEWKGDHNFEPSIAAQVRNALPPYLLANEALTMVPFSATDPTVPDHFAQIEERNGKVVPDAEQEQVDPGFELTPDSYTKFLAWHLGRFAQQSFASGVFPTDEMFQGEARRLVYGSDDNWEQTIADNEQWIATFRRQHLSKE</sequence>
<reference evidence="4" key="1">
    <citation type="journal article" date="2021" name="Mol. Plant Microbe Interact.">
        <title>Telomere to telomere genome assembly of Fusarium musae F31, causal agent of crown rot disease of banana.</title>
        <authorList>
            <person name="Degradi L."/>
            <person name="Tava V."/>
            <person name="Kunova A."/>
            <person name="Cortesi P."/>
            <person name="Saracchi M."/>
            <person name="Pasquali M."/>
        </authorList>
    </citation>
    <scope>NUCLEOTIDE SEQUENCE</scope>
    <source>
        <strain evidence="4">F31</strain>
    </source>
</reference>
<dbReference type="AlphaFoldDB" id="A0A9P8ISD5"/>
<feature type="compositionally biased region" description="Basic residues" evidence="2">
    <location>
        <begin position="270"/>
        <end position="280"/>
    </location>
</feature>
<feature type="region of interest" description="Disordered" evidence="2">
    <location>
        <begin position="235"/>
        <end position="283"/>
    </location>
</feature>
<keyword evidence="1" id="KW-0862">Zinc</keyword>
<dbReference type="GeneID" id="68311366"/>
<feature type="region of interest" description="Disordered" evidence="2">
    <location>
        <begin position="1"/>
        <end position="31"/>
    </location>
</feature>
<gene>
    <name evidence="4" type="ORF">J7337_003509</name>
</gene>
<dbReference type="PROSITE" id="PS50157">
    <property type="entry name" value="ZINC_FINGER_C2H2_2"/>
    <property type="match status" value="1"/>
</dbReference>
<dbReference type="SMART" id="SM00355">
    <property type="entry name" value="ZnF_C2H2"/>
    <property type="match status" value="3"/>
</dbReference>
<evidence type="ECO:0000259" key="3">
    <source>
        <dbReference type="PROSITE" id="PS50157"/>
    </source>
</evidence>
<feature type="domain" description="C2H2-type" evidence="3">
    <location>
        <begin position="292"/>
        <end position="315"/>
    </location>
</feature>
<proteinExistence type="predicted"/>
<accession>A0A9P8ISD5</accession>
<dbReference type="Proteomes" id="UP000827133">
    <property type="component" value="Unassembled WGS sequence"/>
</dbReference>
<dbReference type="PROSITE" id="PS00028">
    <property type="entry name" value="ZINC_FINGER_C2H2_1"/>
    <property type="match status" value="1"/>
</dbReference>
<organism evidence="4 5">
    <name type="scientific">Fusarium musae</name>
    <dbReference type="NCBI Taxonomy" id="1042133"/>
    <lineage>
        <taxon>Eukaryota</taxon>
        <taxon>Fungi</taxon>
        <taxon>Dikarya</taxon>
        <taxon>Ascomycota</taxon>
        <taxon>Pezizomycotina</taxon>
        <taxon>Sordariomycetes</taxon>
        <taxon>Hypocreomycetidae</taxon>
        <taxon>Hypocreales</taxon>
        <taxon>Nectriaceae</taxon>
        <taxon>Fusarium</taxon>
    </lineage>
</organism>
<dbReference type="RefSeq" id="XP_044682558.1">
    <property type="nucleotide sequence ID" value="XM_044821225.1"/>
</dbReference>
<name>A0A9P8ISD5_9HYPO</name>